<keyword evidence="2" id="KW-0695">RNA-directed DNA polymerase</keyword>
<dbReference type="PANTHER" id="PTHR34047">
    <property type="entry name" value="NUCLEAR INTRON MATURASE 1, MITOCHONDRIAL-RELATED"/>
    <property type="match status" value="1"/>
</dbReference>
<keyword evidence="3" id="KW-1185">Reference proteome</keyword>
<keyword evidence="2" id="KW-0808">Transferase</keyword>
<dbReference type="GeneID" id="96778837"/>
<dbReference type="InterPro" id="IPR000477">
    <property type="entry name" value="RT_dom"/>
</dbReference>
<dbReference type="InterPro" id="IPR043502">
    <property type="entry name" value="DNA/RNA_pol_sf"/>
</dbReference>
<evidence type="ECO:0000313" key="2">
    <source>
        <dbReference type="EMBL" id="MSU08904.1"/>
    </source>
</evidence>
<feature type="domain" description="Reverse transcriptase" evidence="1">
    <location>
        <begin position="1"/>
        <end position="301"/>
    </location>
</feature>
<dbReference type="SUPFAM" id="SSF56672">
    <property type="entry name" value="DNA/RNA polymerases"/>
    <property type="match status" value="1"/>
</dbReference>
<protein>
    <submittedName>
        <fullName evidence="2">Reverse transcriptase (RNA-dependent DNA polymerase)</fullName>
    </submittedName>
</protein>
<dbReference type="InterPro" id="IPR051083">
    <property type="entry name" value="GrpII_Intron_Splice-Mob/Def"/>
</dbReference>
<dbReference type="RefSeq" id="WP_154407070.1">
    <property type="nucleotide sequence ID" value="NZ_VUNR01000013.1"/>
</dbReference>
<dbReference type="GO" id="GO:0003964">
    <property type="term" value="F:RNA-directed DNA polymerase activity"/>
    <property type="evidence" value="ECO:0007669"/>
    <property type="project" value="UniProtKB-KW"/>
</dbReference>
<dbReference type="Pfam" id="PF00078">
    <property type="entry name" value="RVT_1"/>
    <property type="match status" value="1"/>
</dbReference>
<dbReference type="PROSITE" id="PS50878">
    <property type="entry name" value="RT_POL"/>
    <property type="match status" value="1"/>
</dbReference>
<keyword evidence="2" id="KW-0548">Nucleotidyltransferase</keyword>
<evidence type="ECO:0000259" key="1">
    <source>
        <dbReference type="PROSITE" id="PS50878"/>
    </source>
</evidence>
<dbReference type="Proteomes" id="UP000433181">
    <property type="component" value="Unassembled WGS sequence"/>
</dbReference>
<organism evidence="2 3">
    <name type="scientific">Anaerovibrio slackiae</name>
    <dbReference type="NCBI Taxonomy" id="2652309"/>
    <lineage>
        <taxon>Bacteria</taxon>
        <taxon>Bacillati</taxon>
        <taxon>Bacillota</taxon>
        <taxon>Negativicutes</taxon>
        <taxon>Selenomonadales</taxon>
        <taxon>Selenomonadaceae</taxon>
        <taxon>Anaerovibrio</taxon>
    </lineage>
</organism>
<proteinExistence type="predicted"/>
<accession>A0A6I2UHB8</accession>
<dbReference type="PANTHER" id="PTHR34047:SF8">
    <property type="entry name" value="PROTEIN YKFC"/>
    <property type="match status" value="1"/>
</dbReference>
<dbReference type="EMBL" id="VUNR01000013">
    <property type="protein sequence ID" value="MSU08904.1"/>
    <property type="molecule type" value="Genomic_DNA"/>
</dbReference>
<comment type="caution">
    <text evidence="2">The sequence shown here is derived from an EMBL/GenBank/DDBJ whole genome shotgun (WGS) entry which is preliminary data.</text>
</comment>
<reference evidence="2 3" key="1">
    <citation type="submission" date="2019-08" db="EMBL/GenBank/DDBJ databases">
        <title>In-depth cultivation of the pig gut microbiome towards novel bacterial diversity and tailored functional studies.</title>
        <authorList>
            <person name="Wylensek D."/>
            <person name="Hitch T.C.A."/>
            <person name="Clavel T."/>
        </authorList>
    </citation>
    <scope>NUCLEOTIDE SEQUENCE [LARGE SCALE GENOMIC DNA]</scope>
    <source>
        <strain evidence="2 3">WCA-693-APC-5D-A</strain>
    </source>
</reference>
<sequence>MQDFTSADNLLRGYQRTVKCSGWKEATQKFGLNLMREIFSLQDSLRNGTYEQQKGAIFILHEQGRKRLVRALTVRDAVMQHSLCDTVLTPALSRYLIHDNGASLKGKGISFTRRRFEQHLRWHYVRYGKAGYVLKIDFRKYFDNIRHDVLMQEISRRVADKTVLDTIQKVLAANEHDVEYVPGINPDDVLFNALEHYNPDRPRPEKTMRIRKSVAIGAPLAQIAGIYLPTRIDTWCKNVRQIHCYDAYMDDRIIIHPDKEFLKKLLLEIKAICKDLGIFVHDGKTQIIKLSKGFTFLKTRYILTDSGKIIRRIPKDVLSRQKRKMRKMAAMVRDGEISYRDFANQYKSWRGDKKRYHARKVLAEMDKLFKELNEHGKREAEYH</sequence>
<dbReference type="AlphaFoldDB" id="A0A6I2UHB8"/>
<evidence type="ECO:0000313" key="3">
    <source>
        <dbReference type="Proteomes" id="UP000433181"/>
    </source>
</evidence>
<gene>
    <name evidence="2" type="ORF">FYJ84_07900</name>
</gene>
<name>A0A6I2UHB8_9FIRM</name>